<dbReference type="RefSeq" id="WP_008927408.1">
    <property type="nucleotide sequence ID" value="NZ_AMRJ01000001.1"/>
</dbReference>
<sequence>MSEIINRPVDYQVQGRDYQGHLLYQDKATPDRALLMAPNFAGISAAAMAQAEKRLDARTVILVLDPFGVDVRPQDAQQAMEAMTRARADVQQLREVLLAALATLRQEAGKLGVAEDRVAVFGFCFGGACALELARCGADARAFVSFHGLLTTQQPATASPAGPVLVLNGADDPMVSAEDQQAFKAEMDAAQADWTLVNYSATVHSFTDPNANIPGRSVYNPVVARRAFAAMDDLLEEVFGGL</sequence>
<evidence type="ECO:0000259" key="1">
    <source>
        <dbReference type="Pfam" id="PF01738"/>
    </source>
</evidence>
<dbReference type="Gene3D" id="3.40.50.1820">
    <property type="entry name" value="alpha/beta hydrolase"/>
    <property type="match status" value="1"/>
</dbReference>
<comment type="caution">
    <text evidence="2">The sequence shown here is derived from an EMBL/GenBank/DDBJ whole genome shotgun (WGS) entry which is preliminary data.</text>
</comment>
<proteinExistence type="predicted"/>
<feature type="domain" description="Dienelactone hydrolase" evidence="1">
    <location>
        <begin position="23"/>
        <end position="238"/>
    </location>
</feature>
<dbReference type="PATRIC" id="fig|1177179.3.peg.212"/>
<name>L0WJM9_9GAMM</name>
<accession>L0WJM9</accession>
<dbReference type="GO" id="GO:0016787">
    <property type="term" value="F:hydrolase activity"/>
    <property type="evidence" value="ECO:0007669"/>
    <property type="project" value="InterPro"/>
</dbReference>
<dbReference type="PANTHER" id="PTHR22946">
    <property type="entry name" value="DIENELACTONE HYDROLASE DOMAIN-CONTAINING PROTEIN-RELATED"/>
    <property type="match status" value="1"/>
</dbReference>
<organism evidence="2 3">
    <name type="scientific">Alcanivorax hongdengensis A-11-3</name>
    <dbReference type="NCBI Taxonomy" id="1177179"/>
    <lineage>
        <taxon>Bacteria</taxon>
        <taxon>Pseudomonadati</taxon>
        <taxon>Pseudomonadota</taxon>
        <taxon>Gammaproteobacteria</taxon>
        <taxon>Oceanospirillales</taxon>
        <taxon>Alcanivoracaceae</taxon>
        <taxon>Alcanivorax</taxon>
    </lineage>
</organism>
<evidence type="ECO:0000313" key="2">
    <source>
        <dbReference type="EMBL" id="EKF76045.1"/>
    </source>
</evidence>
<dbReference type="InterPro" id="IPR002925">
    <property type="entry name" value="Dienelactn_hydro"/>
</dbReference>
<reference evidence="2 3" key="1">
    <citation type="journal article" date="2012" name="J. Bacteriol.">
        <title>Genome Sequence of the Alkane-Degrading Bacterium Alcanivorax hongdengensis Type Strain A-11-3.</title>
        <authorList>
            <person name="Lai Q."/>
            <person name="Shao Z."/>
        </authorList>
    </citation>
    <scope>NUCLEOTIDE SEQUENCE [LARGE SCALE GENOMIC DNA]</scope>
    <source>
        <strain evidence="2 3">A-11-3</strain>
    </source>
</reference>
<dbReference type="PANTHER" id="PTHR22946:SF4">
    <property type="entry name" value="ESTERASE FRSA"/>
    <property type="match status" value="1"/>
</dbReference>
<protein>
    <recommendedName>
        <fullName evidence="1">Dienelactone hydrolase domain-containing protein</fullName>
    </recommendedName>
</protein>
<dbReference type="SUPFAM" id="SSF53474">
    <property type="entry name" value="alpha/beta-Hydrolases"/>
    <property type="match status" value="1"/>
</dbReference>
<dbReference type="InterPro" id="IPR050261">
    <property type="entry name" value="FrsA_esterase"/>
</dbReference>
<dbReference type="InterPro" id="IPR029058">
    <property type="entry name" value="AB_hydrolase_fold"/>
</dbReference>
<dbReference type="eggNOG" id="COG0412">
    <property type="taxonomic scope" value="Bacteria"/>
</dbReference>
<gene>
    <name evidence="2" type="ORF">A11A3_01085</name>
</gene>
<dbReference type="EMBL" id="AMRJ01000001">
    <property type="protein sequence ID" value="EKF76045.1"/>
    <property type="molecule type" value="Genomic_DNA"/>
</dbReference>
<dbReference type="OrthoDB" id="9787933at2"/>
<dbReference type="Pfam" id="PF01738">
    <property type="entry name" value="DLH"/>
    <property type="match status" value="1"/>
</dbReference>
<dbReference type="AlphaFoldDB" id="L0WJM9"/>
<dbReference type="Proteomes" id="UP000010164">
    <property type="component" value="Unassembled WGS sequence"/>
</dbReference>
<evidence type="ECO:0000313" key="3">
    <source>
        <dbReference type="Proteomes" id="UP000010164"/>
    </source>
</evidence>
<keyword evidence="3" id="KW-1185">Reference proteome</keyword>